<dbReference type="Proteomes" id="UP000192328">
    <property type="component" value="Unassembled WGS sequence"/>
</dbReference>
<evidence type="ECO:0000313" key="1">
    <source>
        <dbReference type="EMBL" id="SMC48529.1"/>
    </source>
</evidence>
<name>A0AC61PJK0_9FIRM</name>
<sequence>MIQVIAGKKGSGKTKRLIDLTNTTARDAVHDVIFLDDDNRYMFDVDHKVRFINAEDYHIRNADMFIGFLCGILSSNFDVGTIFIDAFLKLCRTELAETEPIVKVLVELAAKHDVDFVLSLSADPEEIPVFFKQYLI</sequence>
<protein>
    <submittedName>
        <fullName evidence="1">Uncharacterized protein</fullName>
    </submittedName>
</protein>
<gene>
    <name evidence="1" type="ORF">SAMN06297397_0998</name>
</gene>
<reference evidence="1" key="1">
    <citation type="submission" date="2017-04" db="EMBL/GenBank/DDBJ databases">
        <authorList>
            <person name="Varghese N."/>
            <person name="Submissions S."/>
        </authorList>
    </citation>
    <scope>NUCLEOTIDE SEQUENCE</scope>
    <source>
        <strain evidence="1">WTE2008</strain>
    </source>
</reference>
<proteinExistence type="predicted"/>
<comment type="caution">
    <text evidence="1">The sequence shown here is derived from an EMBL/GenBank/DDBJ whole genome shotgun (WGS) entry which is preliminary data.</text>
</comment>
<evidence type="ECO:0000313" key="2">
    <source>
        <dbReference type="Proteomes" id="UP000192328"/>
    </source>
</evidence>
<dbReference type="EMBL" id="FWXZ01000002">
    <property type="protein sequence ID" value="SMC48529.1"/>
    <property type="molecule type" value="Genomic_DNA"/>
</dbReference>
<keyword evidence="2" id="KW-1185">Reference proteome</keyword>
<accession>A0AC61PJK0</accession>
<organism evidence="1 2">
    <name type="scientific">Aristaeella lactis</name>
    <dbReference type="NCBI Taxonomy" id="3046383"/>
    <lineage>
        <taxon>Bacteria</taxon>
        <taxon>Bacillati</taxon>
        <taxon>Bacillota</taxon>
        <taxon>Clostridia</taxon>
        <taxon>Eubacteriales</taxon>
        <taxon>Aristaeellaceae</taxon>
        <taxon>Aristaeella</taxon>
    </lineage>
</organism>